<organism evidence="1 2">
    <name type="scientific">Candidatus Magasanikbacteria bacterium RIFCSPHIGHO2_01_FULL_50_8</name>
    <dbReference type="NCBI Taxonomy" id="1798674"/>
    <lineage>
        <taxon>Bacteria</taxon>
        <taxon>Candidatus Magasanikiibacteriota</taxon>
    </lineage>
</organism>
<evidence type="ECO:0000313" key="2">
    <source>
        <dbReference type="Proteomes" id="UP000176329"/>
    </source>
</evidence>
<name>A0A1F6LP74_9BACT</name>
<gene>
    <name evidence="1" type="ORF">A2848_02515</name>
</gene>
<dbReference type="AlphaFoldDB" id="A0A1F6LP74"/>
<dbReference type="EMBL" id="MFPV01000045">
    <property type="protein sequence ID" value="OGH61166.1"/>
    <property type="molecule type" value="Genomic_DNA"/>
</dbReference>
<reference evidence="1 2" key="1">
    <citation type="journal article" date="2016" name="Nat. Commun.">
        <title>Thousands of microbial genomes shed light on interconnected biogeochemical processes in an aquifer system.</title>
        <authorList>
            <person name="Anantharaman K."/>
            <person name="Brown C.T."/>
            <person name="Hug L.A."/>
            <person name="Sharon I."/>
            <person name="Castelle C.J."/>
            <person name="Probst A.J."/>
            <person name="Thomas B.C."/>
            <person name="Singh A."/>
            <person name="Wilkins M.J."/>
            <person name="Karaoz U."/>
            <person name="Brodie E.L."/>
            <person name="Williams K.H."/>
            <person name="Hubbard S.S."/>
            <person name="Banfield J.F."/>
        </authorList>
    </citation>
    <scope>NUCLEOTIDE SEQUENCE [LARGE SCALE GENOMIC DNA]</scope>
</reference>
<dbReference type="Proteomes" id="UP000176329">
    <property type="component" value="Unassembled WGS sequence"/>
</dbReference>
<proteinExistence type="predicted"/>
<sequence length="381" mass="42707">MSSNFVFDNLPEQLLHPPRHAWDGPQPGLSAQSDETRRYYFSEKNGALESIVQYTADGFPEVRVRYRSGLHESSSLPSAFEVEVWRDGSYASAGLVQKDGRVVYTHSLPRVMIDDRGADASIPLDDPEIFITPSGIVVRVVSHGSLFSNPRAQYVGRVKNFSPARPYTVRTVAGEHELEIHRSDVVFNPHGFVFEFKANGLAAIGELVIPECDYMRPDDESTKKIDHDLFTLHYHDRDGASVEIRDPSIAEMLDGAPHSVVGRHTFLHQSVPEMVDVHGGDAAERALRAIERSAFELGLIFFALKNEQRPAFRTVFLKAHHALEDALWKRVAEFERVVGADRHTVVNPQQIRAWVELAAQHPHEALLELKRSATPCYATAT</sequence>
<evidence type="ECO:0000313" key="1">
    <source>
        <dbReference type="EMBL" id="OGH61166.1"/>
    </source>
</evidence>
<accession>A0A1F6LP74</accession>
<protein>
    <submittedName>
        <fullName evidence="1">Uncharacterized protein</fullName>
    </submittedName>
</protein>
<comment type="caution">
    <text evidence="1">The sequence shown here is derived from an EMBL/GenBank/DDBJ whole genome shotgun (WGS) entry which is preliminary data.</text>
</comment>